<comment type="caution">
    <text evidence="2">The sequence shown here is derived from an EMBL/GenBank/DDBJ whole genome shotgun (WGS) entry which is preliminary data.</text>
</comment>
<feature type="compositionally biased region" description="Basic residues" evidence="1">
    <location>
        <begin position="106"/>
        <end position="120"/>
    </location>
</feature>
<reference evidence="2" key="1">
    <citation type="submission" date="2020-05" db="EMBL/GenBank/DDBJ databases">
        <title>WGS assembly of Panicum virgatum.</title>
        <authorList>
            <person name="Lovell J.T."/>
            <person name="Jenkins J."/>
            <person name="Shu S."/>
            <person name="Juenger T.E."/>
            <person name="Schmutz J."/>
        </authorList>
    </citation>
    <scope>NUCLEOTIDE SEQUENCE</scope>
    <source>
        <strain evidence="2">AP13</strain>
    </source>
</reference>
<feature type="compositionally biased region" description="Basic residues" evidence="1">
    <location>
        <begin position="27"/>
        <end position="42"/>
    </location>
</feature>
<dbReference type="AlphaFoldDB" id="A0A8T0TMN9"/>
<keyword evidence="3" id="KW-1185">Reference proteome</keyword>
<feature type="region of interest" description="Disordered" evidence="1">
    <location>
        <begin position="20"/>
        <end position="81"/>
    </location>
</feature>
<protein>
    <submittedName>
        <fullName evidence="2">Uncharacterized protein</fullName>
    </submittedName>
</protein>
<evidence type="ECO:0000313" key="3">
    <source>
        <dbReference type="Proteomes" id="UP000823388"/>
    </source>
</evidence>
<evidence type="ECO:0000256" key="1">
    <source>
        <dbReference type="SAM" id="MobiDB-lite"/>
    </source>
</evidence>
<feature type="compositionally biased region" description="Low complexity" evidence="1">
    <location>
        <begin position="43"/>
        <end position="80"/>
    </location>
</feature>
<gene>
    <name evidence="2" type="ORF">PVAP13_4KG096033</name>
</gene>
<accession>A0A8T0TMN9</accession>
<dbReference type="EMBL" id="CM029043">
    <property type="protein sequence ID" value="KAG2610066.1"/>
    <property type="molecule type" value="Genomic_DNA"/>
</dbReference>
<proteinExistence type="predicted"/>
<dbReference type="Proteomes" id="UP000823388">
    <property type="component" value="Chromosome 4K"/>
</dbReference>
<evidence type="ECO:0000313" key="2">
    <source>
        <dbReference type="EMBL" id="KAG2610066.1"/>
    </source>
</evidence>
<sequence>MFTGWDRRAYKSQKASLLSSSFVGVRAGHHSPRPGRRRRPHACRPAQSTSAAAISAGSSRASGRPPSAAASRPAHPPGRSQTMITRSFALLFEGLPAGAARLAPCGRRRAAPPRRRQPRR</sequence>
<organism evidence="2 3">
    <name type="scientific">Panicum virgatum</name>
    <name type="common">Blackwell switchgrass</name>
    <dbReference type="NCBI Taxonomy" id="38727"/>
    <lineage>
        <taxon>Eukaryota</taxon>
        <taxon>Viridiplantae</taxon>
        <taxon>Streptophyta</taxon>
        <taxon>Embryophyta</taxon>
        <taxon>Tracheophyta</taxon>
        <taxon>Spermatophyta</taxon>
        <taxon>Magnoliopsida</taxon>
        <taxon>Liliopsida</taxon>
        <taxon>Poales</taxon>
        <taxon>Poaceae</taxon>
        <taxon>PACMAD clade</taxon>
        <taxon>Panicoideae</taxon>
        <taxon>Panicodae</taxon>
        <taxon>Paniceae</taxon>
        <taxon>Panicinae</taxon>
        <taxon>Panicum</taxon>
        <taxon>Panicum sect. Hiantes</taxon>
    </lineage>
</organism>
<feature type="region of interest" description="Disordered" evidence="1">
    <location>
        <begin position="101"/>
        <end position="120"/>
    </location>
</feature>
<name>A0A8T0TMN9_PANVG</name>